<keyword evidence="13" id="KW-0594">Phospholipid biosynthesis</keyword>
<accession>A0ABS5K1G6</accession>
<evidence type="ECO:0000256" key="10">
    <source>
        <dbReference type="ARBA" id="ARBA00022989"/>
    </source>
</evidence>
<evidence type="ECO:0000256" key="1">
    <source>
        <dbReference type="ARBA" id="ARBA00004651"/>
    </source>
</evidence>
<keyword evidence="6 15" id="KW-0812">Transmembrane</keyword>
<feature type="transmembrane region" description="Helical" evidence="15">
    <location>
        <begin position="99"/>
        <end position="127"/>
    </location>
</feature>
<protein>
    <submittedName>
        <fullName evidence="16">Diacylglycerol kinase family protein</fullName>
    </submittedName>
</protein>
<evidence type="ECO:0000256" key="5">
    <source>
        <dbReference type="ARBA" id="ARBA00022679"/>
    </source>
</evidence>
<name>A0ABS5K1G6_9BACT</name>
<evidence type="ECO:0000256" key="15">
    <source>
        <dbReference type="SAM" id="Phobius"/>
    </source>
</evidence>
<evidence type="ECO:0000256" key="3">
    <source>
        <dbReference type="ARBA" id="ARBA00022475"/>
    </source>
</evidence>
<evidence type="ECO:0000256" key="7">
    <source>
        <dbReference type="ARBA" id="ARBA00022741"/>
    </source>
</evidence>
<reference evidence="16 17" key="1">
    <citation type="journal article" date="2015" name="Int. J. Syst. Evol. Microbiol.">
        <title>Carboxylicivirga linearis sp. nov., isolated from a sea cucumber culture pond.</title>
        <authorList>
            <person name="Wang F.Q."/>
            <person name="Zhou Y.X."/>
            <person name="Lin X.Z."/>
            <person name="Chen G.J."/>
            <person name="Du Z.J."/>
        </authorList>
    </citation>
    <scope>NUCLEOTIDE SEQUENCE [LARGE SCALE GENOMIC DNA]</scope>
    <source>
        <strain evidence="16 17">FB218</strain>
    </source>
</reference>
<proteinExistence type="inferred from homology"/>
<evidence type="ECO:0000256" key="13">
    <source>
        <dbReference type="ARBA" id="ARBA00023209"/>
    </source>
</evidence>
<evidence type="ECO:0000313" key="17">
    <source>
        <dbReference type="Proteomes" id="UP000708576"/>
    </source>
</evidence>
<keyword evidence="11" id="KW-0443">Lipid metabolism</keyword>
<evidence type="ECO:0000256" key="12">
    <source>
        <dbReference type="ARBA" id="ARBA00023136"/>
    </source>
</evidence>
<keyword evidence="9" id="KW-0067">ATP-binding</keyword>
<comment type="subcellular location">
    <subcellularLocation>
        <location evidence="1">Cell membrane</location>
        <topology evidence="1">Multi-pass membrane protein</topology>
    </subcellularLocation>
</comment>
<organism evidence="16 17">
    <name type="scientific">Carboxylicivirga linearis</name>
    <dbReference type="NCBI Taxonomy" id="1628157"/>
    <lineage>
        <taxon>Bacteria</taxon>
        <taxon>Pseudomonadati</taxon>
        <taxon>Bacteroidota</taxon>
        <taxon>Bacteroidia</taxon>
        <taxon>Marinilabiliales</taxon>
        <taxon>Marinilabiliaceae</taxon>
        <taxon>Carboxylicivirga</taxon>
    </lineage>
</organism>
<keyword evidence="17" id="KW-1185">Reference proteome</keyword>
<feature type="transmembrane region" description="Helical" evidence="15">
    <location>
        <begin position="34"/>
        <end position="52"/>
    </location>
</feature>
<keyword evidence="7" id="KW-0547">Nucleotide-binding</keyword>
<dbReference type="CDD" id="cd14265">
    <property type="entry name" value="UDPK_IM_like"/>
    <property type="match status" value="1"/>
</dbReference>
<dbReference type="InterPro" id="IPR000829">
    <property type="entry name" value="DAGK"/>
</dbReference>
<evidence type="ECO:0000256" key="9">
    <source>
        <dbReference type="ARBA" id="ARBA00022840"/>
    </source>
</evidence>
<dbReference type="RefSeq" id="WP_212219842.1">
    <property type="nucleotide sequence ID" value="NZ_JAGUCO010000034.1"/>
</dbReference>
<dbReference type="EMBL" id="JAGUCO010000034">
    <property type="protein sequence ID" value="MBS2100963.1"/>
    <property type="molecule type" value="Genomic_DNA"/>
</dbReference>
<keyword evidence="10 15" id="KW-1133">Transmembrane helix</keyword>
<dbReference type="PANTHER" id="PTHR34299:SF1">
    <property type="entry name" value="DIACYLGLYCEROL KINASE"/>
    <property type="match status" value="1"/>
</dbReference>
<dbReference type="Gene3D" id="1.10.287.3610">
    <property type="match status" value="1"/>
</dbReference>
<keyword evidence="5" id="KW-0808">Transferase</keyword>
<evidence type="ECO:0000256" key="14">
    <source>
        <dbReference type="ARBA" id="ARBA00023264"/>
    </source>
</evidence>
<gene>
    <name evidence="16" type="ORF">KEM10_21940</name>
</gene>
<comment type="caution">
    <text evidence="16">The sequence shown here is derived from an EMBL/GenBank/DDBJ whole genome shotgun (WGS) entry which is preliminary data.</text>
</comment>
<comment type="similarity">
    <text evidence="2">Belongs to the bacterial diacylglycerol kinase family.</text>
</comment>
<keyword evidence="4" id="KW-0444">Lipid biosynthesis</keyword>
<keyword evidence="12 15" id="KW-0472">Membrane</keyword>
<dbReference type="Proteomes" id="UP000708576">
    <property type="component" value="Unassembled WGS sequence"/>
</dbReference>
<dbReference type="Pfam" id="PF01219">
    <property type="entry name" value="DAGK_prokar"/>
    <property type="match status" value="1"/>
</dbReference>
<dbReference type="InterPro" id="IPR033717">
    <property type="entry name" value="UDPK"/>
</dbReference>
<keyword evidence="14" id="KW-1208">Phospholipid metabolism</keyword>
<evidence type="ECO:0000256" key="6">
    <source>
        <dbReference type="ARBA" id="ARBA00022692"/>
    </source>
</evidence>
<evidence type="ECO:0000256" key="8">
    <source>
        <dbReference type="ARBA" id="ARBA00022777"/>
    </source>
</evidence>
<dbReference type="PANTHER" id="PTHR34299">
    <property type="entry name" value="DIACYLGLYCEROL KINASE"/>
    <property type="match status" value="1"/>
</dbReference>
<evidence type="ECO:0000256" key="4">
    <source>
        <dbReference type="ARBA" id="ARBA00022516"/>
    </source>
</evidence>
<dbReference type="InterPro" id="IPR036945">
    <property type="entry name" value="DAGK_sf"/>
</dbReference>
<dbReference type="GO" id="GO:0016301">
    <property type="term" value="F:kinase activity"/>
    <property type="evidence" value="ECO:0007669"/>
    <property type="project" value="UniProtKB-KW"/>
</dbReference>
<evidence type="ECO:0000313" key="16">
    <source>
        <dbReference type="EMBL" id="MBS2100963.1"/>
    </source>
</evidence>
<sequence>MYDEKEHFSIKRRMKSFAFAFNGIKDLVLKEHNARIHVLALICTVILGILLKLELIEWILITIVSGGVFISELFNTAIEQIADFIEPNINPRIGLIKDYSAGAVLISSIVSVIVGCLVFIPRIIYLINSSFF</sequence>
<keyword evidence="3" id="KW-1003">Cell membrane</keyword>
<evidence type="ECO:0000256" key="2">
    <source>
        <dbReference type="ARBA" id="ARBA00005967"/>
    </source>
</evidence>
<keyword evidence="8 16" id="KW-0418">Kinase</keyword>
<evidence type="ECO:0000256" key="11">
    <source>
        <dbReference type="ARBA" id="ARBA00023098"/>
    </source>
</evidence>